<dbReference type="eggNOG" id="COG0596">
    <property type="taxonomic scope" value="Bacteria"/>
</dbReference>
<dbReference type="EMBL" id="CP000472">
    <property type="protein sequence ID" value="ACJ31467.1"/>
    <property type="molecule type" value="Genomic_DNA"/>
</dbReference>
<dbReference type="Proteomes" id="UP000000753">
    <property type="component" value="Chromosome"/>
</dbReference>
<evidence type="ECO:0000256" key="3">
    <source>
        <dbReference type="ARBA" id="ARBA00022756"/>
    </source>
</evidence>
<accession>B8CUZ1</accession>
<comment type="similarity">
    <text evidence="5">Belongs to the AB hydrolase superfamily. Carboxylesterase BioH family.</text>
</comment>
<feature type="active site" evidence="5">
    <location>
        <position position="235"/>
    </location>
</feature>
<evidence type="ECO:0000259" key="6">
    <source>
        <dbReference type="Pfam" id="PF00561"/>
    </source>
</evidence>
<comment type="catalytic activity">
    <reaction evidence="5">
        <text>6-carboxyhexanoyl-[ACP] methyl ester + H2O = 6-carboxyhexanoyl-[ACP] + methanol + H(+)</text>
        <dbReference type="Rhea" id="RHEA:42700"/>
        <dbReference type="Rhea" id="RHEA-COMP:9955"/>
        <dbReference type="Rhea" id="RHEA-COMP:10186"/>
        <dbReference type="ChEBI" id="CHEBI:15377"/>
        <dbReference type="ChEBI" id="CHEBI:15378"/>
        <dbReference type="ChEBI" id="CHEBI:17790"/>
        <dbReference type="ChEBI" id="CHEBI:78846"/>
        <dbReference type="ChEBI" id="CHEBI:82735"/>
        <dbReference type="EC" id="3.1.1.85"/>
    </reaction>
</comment>
<proteinExistence type="inferred from homology"/>
<dbReference type="AlphaFoldDB" id="B8CUZ1"/>
<organism evidence="7 8">
    <name type="scientific">Shewanella piezotolerans (strain WP3 / JCM 13877)</name>
    <dbReference type="NCBI Taxonomy" id="225849"/>
    <lineage>
        <taxon>Bacteria</taxon>
        <taxon>Pseudomonadati</taxon>
        <taxon>Pseudomonadota</taxon>
        <taxon>Gammaproteobacteria</taxon>
        <taxon>Alteromonadales</taxon>
        <taxon>Shewanellaceae</taxon>
        <taxon>Shewanella</taxon>
    </lineage>
</organism>
<keyword evidence="4 5" id="KW-0378">Hydrolase</keyword>
<keyword evidence="2 5" id="KW-0963">Cytoplasm</keyword>
<sequence length="261" mass="29142">MSQTKLHVKSVGQGIDVVMLHGWGVNSAVFNALPDMLPEYRFHFVDLPGFGDSPVINGEIDDWLAAIIDSVPQPAIWIGWSLGGLIASLAAIKYPQYVSRLCTIASSPCFMAREEESWPGIPSSVLAQFASQLQQDLNKTIERFLAIQAMGSQTAKGDIKQLREWVLAKPQAQFPALQQGLSMLANVDIREQTTNIKQPWLRLWGKLDGLVPRKVIQLMPVMENTQDTMLAKASHAPFISHTEEFVTKLEEWLKSTTYQHT</sequence>
<feature type="binding site" evidence="5">
    <location>
        <begin position="81"/>
        <end position="82"/>
    </location>
    <ligand>
        <name>substrate</name>
    </ligand>
</feature>
<evidence type="ECO:0000313" key="8">
    <source>
        <dbReference type="Proteomes" id="UP000000753"/>
    </source>
</evidence>
<dbReference type="HOGENOM" id="CLU_020336_12_2_6"/>
<dbReference type="GO" id="GO:0016020">
    <property type="term" value="C:membrane"/>
    <property type="evidence" value="ECO:0007669"/>
    <property type="project" value="TreeGrafter"/>
</dbReference>
<comment type="subunit">
    <text evidence="5">Monomer.</text>
</comment>
<dbReference type="GO" id="GO:0009102">
    <property type="term" value="P:biotin biosynthetic process"/>
    <property type="evidence" value="ECO:0007669"/>
    <property type="project" value="UniProtKB-UniRule"/>
</dbReference>
<dbReference type="InterPro" id="IPR000073">
    <property type="entry name" value="AB_hydrolase_1"/>
</dbReference>
<dbReference type="GO" id="GO:0090499">
    <property type="term" value="F:pimelyl-[acyl-carrier protein] methyl ester esterase activity"/>
    <property type="evidence" value="ECO:0007669"/>
    <property type="project" value="UniProtKB-EC"/>
</dbReference>
<gene>
    <name evidence="5" type="primary">bioH</name>
    <name evidence="7" type="ordered locus">swp_4844</name>
</gene>
<dbReference type="RefSeq" id="WP_020914797.1">
    <property type="nucleotide sequence ID" value="NC_011566.1"/>
</dbReference>
<feature type="active site" evidence="5">
    <location>
        <position position="208"/>
    </location>
</feature>
<dbReference type="KEGG" id="swp:swp_4844"/>
<dbReference type="InterPro" id="IPR050266">
    <property type="entry name" value="AB_hydrolase_sf"/>
</dbReference>
<protein>
    <recommendedName>
        <fullName evidence="5">Pimeloyl-[acyl-carrier protein] methyl ester esterase</fullName>
        <ecNumber evidence="5">3.1.1.85</ecNumber>
    </recommendedName>
    <alternativeName>
        <fullName evidence="5">Biotin synthesis protein BioH</fullName>
    </alternativeName>
    <alternativeName>
        <fullName evidence="5">Carboxylesterase BioH</fullName>
    </alternativeName>
</protein>
<name>B8CUZ1_SHEPW</name>
<dbReference type="UniPathway" id="UPA00078"/>
<dbReference type="Gene3D" id="3.40.50.1820">
    <property type="entry name" value="alpha/beta hydrolase"/>
    <property type="match status" value="1"/>
</dbReference>
<dbReference type="HAMAP" id="MF_01260">
    <property type="entry name" value="Carboxylester"/>
    <property type="match status" value="1"/>
</dbReference>
<dbReference type="EC" id="3.1.1.85" evidence="5"/>
<keyword evidence="8" id="KW-1185">Reference proteome</keyword>
<dbReference type="GO" id="GO:0005737">
    <property type="term" value="C:cytoplasm"/>
    <property type="evidence" value="ECO:0007669"/>
    <property type="project" value="UniProtKB-SubCell"/>
</dbReference>
<keyword evidence="3 5" id="KW-0093">Biotin biosynthesis</keyword>
<evidence type="ECO:0000313" key="7">
    <source>
        <dbReference type="EMBL" id="ACJ31467.1"/>
    </source>
</evidence>
<evidence type="ECO:0000256" key="4">
    <source>
        <dbReference type="ARBA" id="ARBA00022801"/>
    </source>
</evidence>
<comment type="function">
    <text evidence="5">The physiological role of BioH is to remove the methyl group introduced by BioC when the pimeloyl moiety is complete. It allows to synthesize pimeloyl-ACP via the fatty acid synthetic pathway through the hydrolysis of the ester bonds of pimeloyl-ACP esters.</text>
</comment>
<dbReference type="InterPro" id="IPR029058">
    <property type="entry name" value="AB_hydrolase_fold"/>
</dbReference>
<dbReference type="OrthoDB" id="9780744at2"/>
<feature type="active site" description="Nucleophile" evidence="5">
    <location>
        <position position="81"/>
    </location>
</feature>
<dbReference type="SUPFAM" id="SSF53474">
    <property type="entry name" value="alpha/beta-Hydrolases"/>
    <property type="match status" value="1"/>
</dbReference>
<feature type="binding site" evidence="5">
    <location>
        <position position="23"/>
    </location>
    <ligand>
        <name>substrate</name>
    </ligand>
</feature>
<comment type="pathway">
    <text evidence="5">Cofactor biosynthesis; biotin biosynthesis.</text>
</comment>
<feature type="domain" description="AB hydrolase-1" evidence="6">
    <location>
        <begin position="17"/>
        <end position="241"/>
    </location>
</feature>
<dbReference type="NCBIfam" id="TIGR01738">
    <property type="entry name" value="bioH"/>
    <property type="match status" value="1"/>
</dbReference>
<evidence type="ECO:0000256" key="2">
    <source>
        <dbReference type="ARBA" id="ARBA00022490"/>
    </source>
</evidence>
<feature type="binding site" evidence="5">
    <location>
        <position position="235"/>
    </location>
    <ligand>
        <name>substrate</name>
    </ligand>
</feature>
<dbReference type="Pfam" id="PF00561">
    <property type="entry name" value="Abhydrolase_1"/>
    <property type="match status" value="1"/>
</dbReference>
<dbReference type="STRING" id="225849.swp_4844"/>
<keyword evidence="1 5" id="KW-0719">Serine esterase</keyword>
<dbReference type="PANTHER" id="PTHR43798">
    <property type="entry name" value="MONOACYLGLYCEROL LIPASE"/>
    <property type="match status" value="1"/>
</dbReference>
<dbReference type="InterPro" id="IPR010076">
    <property type="entry name" value="BioH"/>
</dbReference>
<evidence type="ECO:0000256" key="1">
    <source>
        <dbReference type="ARBA" id="ARBA00022487"/>
    </source>
</evidence>
<reference evidence="7 8" key="1">
    <citation type="journal article" date="2008" name="PLoS ONE">
        <title>Environmental adaptation: genomic analysis of the piezotolerant and psychrotolerant deep-sea iron reducing bacterium Shewanella piezotolerans WP3.</title>
        <authorList>
            <person name="Wang F."/>
            <person name="Wang J."/>
            <person name="Jian H."/>
            <person name="Zhang B."/>
            <person name="Li S."/>
            <person name="Wang F."/>
            <person name="Zeng X."/>
            <person name="Gao L."/>
            <person name="Bartlett D.H."/>
            <person name="Yu J."/>
            <person name="Hu S."/>
            <person name="Xiao X."/>
        </authorList>
    </citation>
    <scope>NUCLEOTIDE SEQUENCE [LARGE SCALE GENOMIC DNA]</scope>
    <source>
        <strain evidence="8">WP3 / JCM 13877</strain>
    </source>
</reference>
<evidence type="ECO:0000256" key="5">
    <source>
        <dbReference type="HAMAP-Rule" id="MF_01260"/>
    </source>
</evidence>
<dbReference type="ESTHER" id="shepw-b8cuz1">
    <property type="family name" value="BioH"/>
</dbReference>
<comment type="subcellular location">
    <subcellularLocation>
        <location evidence="5">Cytoplasm</location>
    </subcellularLocation>
</comment>
<dbReference type="PANTHER" id="PTHR43798:SF31">
    <property type="entry name" value="AB HYDROLASE SUPERFAMILY PROTEIN YCLE"/>
    <property type="match status" value="1"/>
</dbReference>
<feature type="binding site" evidence="5">
    <location>
        <begin position="144"/>
        <end position="148"/>
    </location>
    <ligand>
        <name>substrate</name>
    </ligand>
</feature>